<dbReference type="HOGENOM" id="CLU_1992197_0_0_1"/>
<dbReference type="PROSITE" id="PS51257">
    <property type="entry name" value="PROKAR_LIPOPROTEIN"/>
    <property type="match status" value="1"/>
</dbReference>
<reference evidence="2 3" key="1">
    <citation type="journal article" date="2012" name="PLoS Pathog.">
        <title>Diverse lifestyles and strategies of plant pathogenesis encoded in the genomes of eighteen Dothideomycetes fungi.</title>
        <authorList>
            <person name="Ohm R.A."/>
            <person name="Feau N."/>
            <person name="Henrissat B."/>
            <person name="Schoch C.L."/>
            <person name="Horwitz B.A."/>
            <person name="Barry K.W."/>
            <person name="Condon B.J."/>
            <person name="Copeland A.C."/>
            <person name="Dhillon B."/>
            <person name="Glaser F."/>
            <person name="Hesse C.N."/>
            <person name="Kosti I."/>
            <person name="LaButti K."/>
            <person name="Lindquist E.A."/>
            <person name="Lucas S."/>
            <person name="Salamov A.A."/>
            <person name="Bradshaw R.E."/>
            <person name="Ciuffetti L."/>
            <person name="Hamelin R.C."/>
            <person name="Kema G.H.J."/>
            <person name="Lawrence C."/>
            <person name="Scott J.A."/>
            <person name="Spatafora J.W."/>
            <person name="Turgeon B.G."/>
            <person name="de Wit P.J.G.M."/>
            <person name="Zhong S."/>
            <person name="Goodwin S.B."/>
            <person name="Grigoriev I.V."/>
        </authorList>
    </citation>
    <scope>NUCLEOTIDE SEQUENCE [LARGE SCALE GENOMIC DNA]</scope>
    <source>
        <strain evidence="2 3">UAMH 10762</strain>
    </source>
</reference>
<proteinExistence type="predicted"/>
<dbReference type="KEGG" id="bcom:BAUCODRAFT_415250"/>
<name>M2N2L6_BAUPA</name>
<dbReference type="GeneID" id="19114117"/>
<dbReference type="EMBL" id="KB445553">
    <property type="protein sequence ID" value="EMC98178.1"/>
    <property type="molecule type" value="Genomic_DNA"/>
</dbReference>
<evidence type="ECO:0000313" key="3">
    <source>
        <dbReference type="Proteomes" id="UP000011761"/>
    </source>
</evidence>
<protein>
    <submittedName>
        <fullName evidence="2">Uncharacterized protein</fullName>
    </submittedName>
</protein>
<feature type="compositionally biased region" description="Polar residues" evidence="1">
    <location>
        <begin position="71"/>
        <end position="82"/>
    </location>
</feature>
<dbReference type="RefSeq" id="XP_007674930.1">
    <property type="nucleotide sequence ID" value="XM_007676740.1"/>
</dbReference>
<evidence type="ECO:0000256" key="1">
    <source>
        <dbReference type="SAM" id="MobiDB-lite"/>
    </source>
</evidence>
<keyword evidence="3" id="KW-1185">Reference proteome</keyword>
<dbReference type="Proteomes" id="UP000011761">
    <property type="component" value="Unassembled WGS sequence"/>
</dbReference>
<dbReference type="AlphaFoldDB" id="M2N2L6"/>
<organism evidence="2 3">
    <name type="scientific">Baudoinia panamericana (strain UAMH 10762)</name>
    <name type="common">Angels' share fungus</name>
    <name type="synonym">Baudoinia compniacensis (strain UAMH 10762)</name>
    <dbReference type="NCBI Taxonomy" id="717646"/>
    <lineage>
        <taxon>Eukaryota</taxon>
        <taxon>Fungi</taxon>
        <taxon>Dikarya</taxon>
        <taxon>Ascomycota</taxon>
        <taxon>Pezizomycotina</taxon>
        <taxon>Dothideomycetes</taxon>
        <taxon>Dothideomycetidae</taxon>
        <taxon>Mycosphaerellales</taxon>
        <taxon>Teratosphaeriaceae</taxon>
        <taxon>Baudoinia</taxon>
    </lineage>
</organism>
<feature type="region of interest" description="Disordered" evidence="1">
    <location>
        <begin position="62"/>
        <end position="125"/>
    </location>
</feature>
<accession>M2N2L6</accession>
<evidence type="ECO:0000313" key="2">
    <source>
        <dbReference type="EMBL" id="EMC98178.1"/>
    </source>
</evidence>
<gene>
    <name evidence="2" type="ORF">BAUCODRAFT_415250</name>
</gene>
<sequence>MSRSCLRINHCSDCAHTVSGSYIVISSTLISCNGPEHTMSDYGYPNPMSFVDWLDTFLAKRKEKRSRDVPTSETATNANTRTDAGIEKPAVATADHQPQSAIDVPEPSQQGRRILIPDDEIIVKP</sequence>